<accession>A0A7W9L804</accession>
<dbReference type="AlphaFoldDB" id="A0A7W9L804"/>
<reference evidence="1 2" key="1">
    <citation type="submission" date="2020-08" db="EMBL/GenBank/DDBJ databases">
        <title>Sequencing the genomes of 1000 actinobacteria strains.</title>
        <authorList>
            <person name="Klenk H.-P."/>
        </authorList>
    </citation>
    <scope>NUCLEOTIDE SEQUENCE [LARGE SCALE GENOMIC DNA]</scope>
    <source>
        <strain evidence="1 2">DSM 45507</strain>
    </source>
</reference>
<dbReference type="Proteomes" id="UP000579153">
    <property type="component" value="Unassembled WGS sequence"/>
</dbReference>
<evidence type="ECO:0000313" key="2">
    <source>
        <dbReference type="Proteomes" id="UP000579153"/>
    </source>
</evidence>
<organism evidence="1 2">
    <name type="scientific">Nonomuraea jabiensis</name>
    <dbReference type="NCBI Taxonomy" id="882448"/>
    <lineage>
        <taxon>Bacteria</taxon>
        <taxon>Bacillati</taxon>
        <taxon>Actinomycetota</taxon>
        <taxon>Actinomycetes</taxon>
        <taxon>Streptosporangiales</taxon>
        <taxon>Streptosporangiaceae</taxon>
        <taxon>Nonomuraea</taxon>
    </lineage>
</organism>
<name>A0A7W9L804_9ACTN</name>
<proteinExistence type="predicted"/>
<comment type="caution">
    <text evidence="1">The sequence shown here is derived from an EMBL/GenBank/DDBJ whole genome shotgun (WGS) entry which is preliminary data.</text>
</comment>
<sequence>MARLSLTPQSAQRVAEWKAKAKPEDIELVARVLEWASEGLNGIKFYCTKDDVDKSITFVQPRDHLYVLIRMWPLDLPDYPNQFEVLNIFEDPSKPDYAPD</sequence>
<gene>
    <name evidence="1" type="ORF">HD596_000798</name>
</gene>
<protein>
    <submittedName>
        <fullName evidence="1">Uncharacterized protein</fullName>
    </submittedName>
</protein>
<evidence type="ECO:0000313" key="1">
    <source>
        <dbReference type="EMBL" id="MBB5774042.1"/>
    </source>
</evidence>
<keyword evidence="2" id="KW-1185">Reference proteome</keyword>
<dbReference type="RefSeq" id="WP_185067911.1">
    <property type="nucleotide sequence ID" value="NZ_JACHMB010000001.1"/>
</dbReference>
<dbReference type="EMBL" id="JACHMB010000001">
    <property type="protein sequence ID" value="MBB5774042.1"/>
    <property type="molecule type" value="Genomic_DNA"/>
</dbReference>